<accession>A0ABT3FWJ2</accession>
<dbReference type="InterPro" id="IPR002734">
    <property type="entry name" value="RibDG_C"/>
</dbReference>
<proteinExistence type="predicted"/>
<name>A0ABT3FWJ2_9BACT</name>
<comment type="pathway">
    <text evidence="1">Cofactor biosynthesis; riboflavin biosynthesis.</text>
</comment>
<evidence type="ECO:0000256" key="2">
    <source>
        <dbReference type="ARBA" id="ARBA00022857"/>
    </source>
</evidence>
<dbReference type="SUPFAM" id="SSF53597">
    <property type="entry name" value="Dihydrofolate reductase-like"/>
    <property type="match status" value="1"/>
</dbReference>
<dbReference type="Gene3D" id="3.40.430.10">
    <property type="entry name" value="Dihydrofolate Reductase, subunit A"/>
    <property type="match status" value="1"/>
</dbReference>
<keyword evidence="6" id="KW-1185">Reference proteome</keyword>
<organism evidence="5 6">
    <name type="scientific">Luteolibacter flavescens</name>
    <dbReference type="NCBI Taxonomy" id="1859460"/>
    <lineage>
        <taxon>Bacteria</taxon>
        <taxon>Pseudomonadati</taxon>
        <taxon>Verrucomicrobiota</taxon>
        <taxon>Verrucomicrobiia</taxon>
        <taxon>Verrucomicrobiales</taxon>
        <taxon>Verrucomicrobiaceae</taxon>
        <taxon>Luteolibacter</taxon>
    </lineage>
</organism>
<keyword evidence="2" id="KW-0521">NADP</keyword>
<protein>
    <submittedName>
        <fullName evidence="5">RibD family protein</fullName>
    </submittedName>
</protein>
<evidence type="ECO:0000256" key="1">
    <source>
        <dbReference type="ARBA" id="ARBA00005104"/>
    </source>
</evidence>
<evidence type="ECO:0000313" key="5">
    <source>
        <dbReference type="EMBL" id="MCW1887350.1"/>
    </source>
</evidence>
<keyword evidence="3" id="KW-0560">Oxidoreductase</keyword>
<evidence type="ECO:0000313" key="6">
    <source>
        <dbReference type="Proteomes" id="UP001207930"/>
    </source>
</evidence>
<dbReference type="Proteomes" id="UP001207930">
    <property type="component" value="Unassembled WGS sequence"/>
</dbReference>
<dbReference type="PANTHER" id="PTHR38011">
    <property type="entry name" value="DIHYDROFOLATE REDUCTASE FAMILY PROTEIN (AFU_ORTHOLOGUE AFUA_8G06820)"/>
    <property type="match status" value="1"/>
</dbReference>
<dbReference type="InterPro" id="IPR024072">
    <property type="entry name" value="DHFR-like_dom_sf"/>
</dbReference>
<dbReference type="RefSeq" id="WP_264503306.1">
    <property type="nucleotide sequence ID" value="NZ_JAPDDS010000017.1"/>
</dbReference>
<sequence length="205" mass="22260">MNLPTISLNFALSADGKISSVAKRPSGWTSREDHARLLELRKNADALMVGRGTLEADRMTMKSPQDPLRCVVSRSGNFDPGHPLFHTPGGPIHLLATEGQGIEIAGATLHRGSLADFLEELSRLGVRHLHCEGGGSLAFELLALDAVEEVHLTWAGHTLFGGREAPTISGVPGGFLPGSRKFELTEFDPRPEIGECFLSYRRVRE</sequence>
<comment type="caution">
    <text evidence="5">The sequence shown here is derived from an EMBL/GenBank/DDBJ whole genome shotgun (WGS) entry which is preliminary data.</text>
</comment>
<reference evidence="5 6" key="1">
    <citation type="submission" date="2022-10" db="EMBL/GenBank/DDBJ databases">
        <title>Luteolibacter flavescens strain MCCC 1K03193, whole genome shotgun sequencing project.</title>
        <authorList>
            <person name="Zhao G."/>
            <person name="Shen L."/>
        </authorList>
    </citation>
    <scope>NUCLEOTIDE SEQUENCE [LARGE SCALE GENOMIC DNA]</scope>
    <source>
        <strain evidence="5 6">MCCC 1K03193</strain>
    </source>
</reference>
<evidence type="ECO:0000259" key="4">
    <source>
        <dbReference type="Pfam" id="PF01872"/>
    </source>
</evidence>
<evidence type="ECO:0000256" key="3">
    <source>
        <dbReference type="ARBA" id="ARBA00023002"/>
    </source>
</evidence>
<gene>
    <name evidence="5" type="ORF">OKA04_21615</name>
</gene>
<dbReference type="EMBL" id="JAPDDS010000017">
    <property type="protein sequence ID" value="MCW1887350.1"/>
    <property type="molecule type" value="Genomic_DNA"/>
</dbReference>
<feature type="domain" description="Bacterial bifunctional deaminase-reductase C-terminal" evidence="4">
    <location>
        <begin position="4"/>
        <end position="170"/>
    </location>
</feature>
<dbReference type="Pfam" id="PF01872">
    <property type="entry name" value="RibD_C"/>
    <property type="match status" value="1"/>
</dbReference>
<dbReference type="PANTHER" id="PTHR38011:SF7">
    <property type="entry name" value="2,5-DIAMINO-6-RIBOSYLAMINO-4(3H)-PYRIMIDINONE 5'-PHOSPHATE REDUCTASE"/>
    <property type="match status" value="1"/>
</dbReference>
<dbReference type="InterPro" id="IPR050765">
    <property type="entry name" value="Riboflavin_Biosynth_HTPR"/>
</dbReference>